<evidence type="ECO:0000313" key="2">
    <source>
        <dbReference type="EMBL" id="SJZ84198.1"/>
    </source>
</evidence>
<dbReference type="InterPro" id="IPR051532">
    <property type="entry name" value="Ester_Hydrolysis_Enzymes"/>
</dbReference>
<dbReference type="Pfam" id="PF13472">
    <property type="entry name" value="Lipase_GDSL_2"/>
    <property type="match status" value="1"/>
</dbReference>
<gene>
    <name evidence="2" type="ORF">SAMN02745782_01518</name>
</gene>
<keyword evidence="3" id="KW-1185">Reference proteome</keyword>
<feature type="domain" description="SGNH hydrolase-type esterase" evidence="1">
    <location>
        <begin position="26"/>
        <end position="189"/>
    </location>
</feature>
<proteinExistence type="predicted"/>
<dbReference type="EMBL" id="FUXB01000006">
    <property type="protein sequence ID" value="SJZ84198.1"/>
    <property type="molecule type" value="Genomic_DNA"/>
</dbReference>
<evidence type="ECO:0000313" key="3">
    <source>
        <dbReference type="Proteomes" id="UP000190834"/>
    </source>
</evidence>
<dbReference type="GO" id="GO:0016788">
    <property type="term" value="F:hydrolase activity, acting on ester bonds"/>
    <property type="evidence" value="ECO:0007669"/>
    <property type="project" value="UniProtKB-ARBA"/>
</dbReference>
<reference evidence="3" key="1">
    <citation type="submission" date="2017-02" db="EMBL/GenBank/DDBJ databases">
        <authorList>
            <person name="Varghese N."/>
            <person name="Submissions S."/>
        </authorList>
    </citation>
    <scope>NUCLEOTIDE SEQUENCE [LARGE SCALE GENOMIC DNA]</scope>
    <source>
        <strain evidence="3">DSM 19608</strain>
    </source>
</reference>
<dbReference type="SUPFAM" id="SSF52266">
    <property type="entry name" value="SGNH hydrolase"/>
    <property type="match status" value="1"/>
</dbReference>
<dbReference type="Gene3D" id="3.40.50.1110">
    <property type="entry name" value="SGNH hydrolase"/>
    <property type="match status" value="1"/>
</dbReference>
<sequence length="205" mass="23303">MSVAEWYRQHEEDKRIAKAGNIDILFIGDSITAGWESIGTHLWQENYQPLNSANFGIGGDHTGNMLWRIQDISTDLLSPQLIVLLAGVNNLEILHESPESVFFAIKNLILEINKKMPNSKILILGILPYGKYLKHTGREKIKKVNVMLKTLGNKTCIYFEDIGDILLKPDKSISPSIMSDFLHPTYLGYCKLHERLFPIINKLLN</sequence>
<dbReference type="PANTHER" id="PTHR30383">
    <property type="entry name" value="THIOESTERASE 1/PROTEASE 1/LYSOPHOSPHOLIPASE L1"/>
    <property type="match status" value="1"/>
</dbReference>
<dbReference type="AlphaFoldDB" id="A0A1T4NZQ3"/>
<dbReference type="InterPro" id="IPR036514">
    <property type="entry name" value="SGNH_hydro_sf"/>
</dbReference>
<dbReference type="Proteomes" id="UP000190834">
    <property type="component" value="Unassembled WGS sequence"/>
</dbReference>
<dbReference type="InterPro" id="IPR013830">
    <property type="entry name" value="SGNH_hydro"/>
</dbReference>
<protein>
    <submittedName>
        <fullName evidence="2">Lysophospholipase L1</fullName>
    </submittedName>
</protein>
<name>A0A1T4NZQ3_VIBCI</name>
<organism evidence="2 3">
    <name type="scientific">Vibrio cincinnatiensis DSM 19608</name>
    <dbReference type="NCBI Taxonomy" id="1123491"/>
    <lineage>
        <taxon>Bacteria</taxon>
        <taxon>Pseudomonadati</taxon>
        <taxon>Pseudomonadota</taxon>
        <taxon>Gammaproteobacteria</taxon>
        <taxon>Vibrionales</taxon>
        <taxon>Vibrionaceae</taxon>
        <taxon>Vibrio</taxon>
    </lineage>
</organism>
<accession>A0A1T4NZQ3</accession>
<dbReference type="STRING" id="1123491.SAMN02745782_01518"/>
<evidence type="ECO:0000259" key="1">
    <source>
        <dbReference type="Pfam" id="PF13472"/>
    </source>
</evidence>